<dbReference type="SUPFAM" id="SSF111369">
    <property type="entry name" value="HlyD-like secretion proteins"/>
    <property type="match status" value="1"/>
</dbReference>
<proteinExistence type="predicted"/>
<organism evidence="4">
    <name type="scientific">marine sediment metagenome</name>
    <dbReference type="NCBI Taxonomy" id="412755"/>
    <lineage>
        <taxon>unclassified sequences</taxon>
        <taxon>metagenomes</taxon>
        <taxon>ecological metagenomes</taxon>
    </lineage>
</organism>
<comment type="subcellular location">
    <subcellularLocation>
        <location evidence="1">Cell envelope</location>
    </subcellularLocation>
</comment>
<dbReference type="GO" id="GO:0030313">
    <property type="term" value="C:cell envelope"/>
    <property type="evidence" value="ECO:0007669"/>
    <property type="project" value="UniProtKB-SubCell"/>
</dbReference>
<comment type="caution">
    <text evidence="4">The sequence shown here is derived from an EMBL/GenBank/DDBJ whole genome shotgun (WGS) entry which is preliminary data.</text>
</comment>
<dbReference type="InterPro" id="IPR058636">
    <property type="entry name" value="Beta-barrel_YknX"/>
</dbReference>
<feature type="domain" description="YknX-like beta-barrel" evidence="3">
    <location>
        <begin position="72"/>
        <end position="148"/>
    </location>
</feature>
<dbReference type="AlphaFoldDB" id="X1P698"/>
<dbReference type="Gene3D" id="2.40.30.170">
    <property type="match status" value="1"/>
</dbReference>
<evidence type="ECO:0000256" key="1">
    <source>
        <dbReference type="ARBA" id="ARBA00004196"/>
    </source>
</evidence>
<evidence type="ECO:0000259" key="3">
    <source>
        <dbReference type="Pfam" id="PF25990"/>
    </source>
</evidence>
<name>X1P698_9ZZZZ</name>
<protein>
    <recommendedName>
        <fullName evidence="3">YknX-like beta-barrel domain-containing protein</fullName>
    </recommendedName>
</protein>
<feature type="non-terminal residue" evidence="4">
    <location>
        <position position="1"/>
    </location>
</feature>
<accession>X1P698</accession>
<gene>
    <name evidence="4" type="ORF">S06H3_61293</name>
</gene>
<dbReference type="Pfam" id="PF25990">
    <property type="entry name" value="Beta-barrel_YknX"/>
    <property type="match status" value="1"/>
</dbReference>
<feature type="non-terminal residue" evidence="4">
    <location>
        <position position="173"/>
    </location>
</feature>
<evidence type="ECO:0000313" key="4">
    <source>
        <dbReference type="EMBL" id="GAI51388.1"/>
    </source>
</evidence>
<evidence type="ECO:0000256" key="2">
    <source>
        <dbReference type="ARBA" id="ARBA00023054"/>
    </source>
</evidence>
<sequence>AKEKAEYRQTKLYLPRSIRRLELQLDSAEAGLDEARITAPFDGIVIKVNVDAGQGVNADTVVMEVARATKFEVDIFVSEMDIFQVGEGENATVQIDALPGMNLPAQVTYISPTATIASGVVNYEVKVEIQPLEAVAQKWLREGLSVVVSLPEEGRDDVLLVPNSAITTQGGQT</sequence>
<dbReference type="PANTHER" id="PTHR32347:SF23">
    <property type="entry name" value="BLL5650 PROTEIN"/>
    <property type="match status" value="1"/>
</dbReference>
<dbReference type="PANTHER" id="PTHR32347">
    <property type="entry name" value="EFFLUX SYSTEM COMPONENT YKNX-RELATED"/>
    <property type="match status" value="1"/>
</dbReference>
<keyword evidence="2" id="KW-0175">Coiled coil</keyword>
<reference evidence="4" key="1">
    <citation type="journal article" date="2014" name="Front. Microbiol.">
        <title>High frequency of phylogenetically diverse reductive dehalogenase-homologous genes in deep subseafloor sedimentary metagenomes.</title>
        <authorList>
            <person name="Kawai M."/>
            <person name="Futagami T."/>
            <person name="Toyoda A."/>
            <person name="Takaki Y."/>
            <person name="Nishi S."/>
            <person name="Hori S."/>
            <person name="Arai W."/>
            <person name="Tsubouchi T."/>
            <person name="Morono Y."/>
            <person name="Uchiyama I."/>
            <person name="Ito T."/>
            <person name="Fujiyama A."/>
            <person name="Inagaki F."/>
            <person name="Takami H."/>
        </authorList>
    </citation>
    <scope>NUCLEOTIDE SEQUENCE</scope>
    <source>
        <strain evidence="4">Expedition CK06-06</strain>
    </source>
</reference>
<dbReference type="Gene3D" id="2.40.50.100">
    <property type="match status" value="1"/>
</dbReference>
<dbReference type="EMBL" id="BARV01040164">
    <property type="protein sequence ID" value="GAI51388.1"/>
    <property type="molecule type" value="Genomic_DNA"/>
</dbReference>
<dbReference type="InterPro" id="IPR050465">
    <property type="entry name" value="UPF0194_transport"/>
</dbReference>